<dbReference type="OrthoDB" id="9997955at2"/>
<evidence type="ECO:0000313" key="3">
    <source>
        <dbReference type="Proteomes" id="UP000295304"/>
    </source>
</evidence>
<dbReference type="EMBL" id="SLZW01000003">
    <property type="protein sequence ID" value="TCS63560.1"/>
    <property type="molecule type" value="Genomic_DNA"/>
</dbReference>
<protein>
    <submittedName>
        <fullName evidence="2">Uncharacterized protein</fullName>
    </submittedName>
</protein>
<organism evidence="2 3">
    <name type="scientific">Varunaivibrio sulfuroxidans</name>
    <dbReference type="NCBI Taxonomy" id="1773489"/>
    <lineage>
        <taxon>Bacteria</taxon>
        <taxon>Pseudomonadati</taxon>
        <taxon>Pseudomonadota</taxon>
        <taxon>Alphaproteobacteria</taxon>
        <taxon>Rhodospirillales</taxon>
        <taxon>Magnetovibrionaceae</taxon>
        <taxon>Varunaivibrio</taxon>
    </lineage>
</organism>
<feature type="compositionally biased region" description="Basic and acidic residues" evidence="1">
    <location>
        <begin position="70"/>
        <end position="83"/>
    </location>
</feature>
<name>A0A4R3JFU1_9PROT</name>
<accession>A0A4R3JFU1</accession>
<gene>
    <name evidence="2" type="ORF">EDD55_103183</name>
</gene>
<evidence type="ECO:0000256" key="1">
    <source>
        <dbReference type="SAM" id="MobiDB-lite"/>
    </source>
</evidence>
<dbReference type="Proteomes" id="UP000295304">
    <property type="component" value="Unassembled WGS sequence"/>
</dbReference>
<comment type="caution">
    <text evidence="2">The sequence shown here is derived from an EMBL/GenBank/DDBJ whole genome shotgun (WGS) entry which is preliminary data.</text>
</comment>
<proteinExistence type="predicted"/>
<sequence length="114" mass="13186">MVEIIALFGFLIGLSALLVSSEAMRRLSQRCLHLEAQMFKASQRITRLESETGALRRQYRRRQETLIALERKSRHAAEEHDAPQGDEYPTEDIRTPQQRYVPSQFLDASLRRSG</sequence>
<reference evidence="2 3" key="1">
    <citation type="submission" date="2019-03" db="EMBL/GenBank/DDBJ databases">
        <title>Genomic Encyclopedia of Type Strains, Phase IV (KMG-IV): sequencing the most valuable type-strain genomes for metagenomic binning, comparative biology and taxonomic classification.</title>
        <authorList>
            <person name="Goeker M."/>
        </authorList>
    </citation>
    <scope>NUCLEOTIDE SEQUENCE [LARGE SCALE GENOMIC DNA]</scope>
    <source>
        <strain evidence="2 3">DSM 101688</strain>
    </source>
</reference>
<evidence type="ECO:0000313" key="2">
    <source>
        <dbReference type="EMBL" id="TCS63560.1"/>
    </source>
</evidence>
<dbReference type="AlphaFoldDB" id="A0A4R3JFU1"/>
<feature type="region of interest" description="Disordered" evidence="1">
    <location>
        <begin position="70"/>
        <end position="99"/>
    </location>
</feature>
<dbReference type="RefSeq" id="WP_132938533.1">
    <property type="nucleotide sequence ID" value="NZ_CP119676.1"/>
</dbReference>
<keyword evidence="3" id="KW-1185">Reference proteome</keyword>